<feature type="compositionally biased region" description="Basic and acidic residues" evidence="1">
    <location>
        <begin position="183"/>
        <end position="201"/>
    </location>
</feature>
<name>A0A8T0P8Z7_PANVG</name>
<organism evidence="2 3">
    <name type="scientific">Panicum virgatum</name>
    <name type="common">Blackwell switchgrass</name>
    <dbReference type="NCBI Taxonomy" id="38727"/>
    <lineage>
        <taxon>Eukaryota</taxon>
        <taxon>Viridiplantae</taxon>
        <taxon>Streptophyta</taxon>
        <taxon>Embryophyta</taxon>
        <taxon>Tracheophyta</taxon>
        <taxon>Spermatophyta</taxon>
        <taxon>Magnoliopsida</taxon>
        <taxon>Liliopsida</taxon>
        <taxon>Poales</taxon>
        <taxon>Poaceae</taxon>
        <taxon>PACMAD clade</taxon>
        <taxon>Panicoideae</taxon>
        <taxon>Panicodae</taxon>
        <taxon>Paniceae</taxon>
        <taxon>Panicinae</taxon>
        <taxon>Panicum</taxon>
        <taxon>Panicum sect. Hiantes</taxon>
    </lineage>
</organism>
<evidence type="ECO:0000313" key="2">
    <source>
        <dbReference type="EMBL" id="KAG2558641.1"/>
    </source>
</evidence>
<protein>
    <submittedName>
        <fullName evidence="2">Uncharacterized protein</fullName>
    </submittedName>
</protein>
<sequence>MLPPPLINKQQDVRKHRMLQKNENLQAELDSAFGGVGSYDVSNSRSGKTKAICILKNYCIIEEAPKPRRLHSPRNLDFADDANRLRLRPRVPSATATWRSATGLPAATAARKGRLPAARGGRLPAATAGGIRGPRGAAAGGGQVPGRAGNGGGRLEHGAAAGGGQRGGAPHPRRPADIALGNDNKKMWLDGNRNRDVHEQKTVLTGSPFRSENTPTKVNNKDSNK</sequence>
<evidence type="ECO:0000313" key="3">
    <source>
        <dbReference type="Proteomes" id="UP000823388"/>
    </source>
</evidence>
<comment type="caution">
    <text evidence="2">The sequence shown here is derived from an EMBL/GenBank/DDBJ whole genome shotgun (WGS) entry which is preliminary data.</text>
</comment>
<evidence type="ECO:0000256" key="1">
    <source>
        <dbReference type="SAM" id="MobiDB-lite"/>
    </source>
</evidence>
<proteinExistence type="predicted"/>
<dbReference type="AlphaFoldDB" id="A0A8T0P8Z7"/>
<feature type="region of interest" description="Disordered" evidence="1">
    <location>
        <begin position="109"/>
        <end position="225"/>
    </location>
</feature>
<feature type="compositionally biased region" description="Gly residues" evidence="1">
    <location>
        <begin position="130"/>
        <end position="153"/>
    </location>
</feature>
<reference evidence="2" key="1">
    <citation type="submission" date="2020-05" db="EMBL/GenBank/DDBJ databases">
        <title>WGS assembly of Panicum virgatum.</title>
        <authorList>
            <person name="Lovell J.T."/>
            <person name="Jenkins J."/>
            <person name="Shu S."/>
            <person name="Juenger T.E."/>
            <person name="Schmutz J."/>
        </authorList>
    </citation>
    <scope>NUCLEOTIDE SEQUENCE</scope>
    <source>
        <strain evidence="2">AP13</strain>
    </source>
</reference>
<keyword evidence="3" id="KW-1185">Reference proteome</keyword>
<dbReference type="Proteomes" id="UP000823388">
    <property type="component" value="Chromosome 8N"/>
</dbReference>
<gene>
    <name evidence="2" type="ORF">PVAP13_8NG263000</name>
</gene>
<accession>A0A8T0P8Z7</accession>
<dbReference type="EMBL" id="CM029052">
    <property type="protein sequence ID" value="KAG2558641.1"/>
    <property type="molecule type" value="Genomic_DNA"/>
</dbReference>
<feature type="compositionally biased region" description="Polar residues" evidence="1">
    <location>
        <begin position="202"/>
        <end position="218"/>
    </location>
</feature>